<feature type="binding site" evidence="11">
    <location>
        <position position="96"/>
    </location>
    <ligand>
        <name>FMN</name>
        <dbReference type="ChEBI" id="CHEBI:58210"/>
    </ligand>
</feature>
<evidence type="ECO:0000259" key="12">
    <source>
        <dbReference type="Pfam" id="PF01070"/>
    </source>
</evidence>
<keyword evidence="7 11" id="KW-0521">NADP</keyword>
<dbReference type="GO" id="GO:0010181">
    <property type="term" value="F:FMN binding"/>
    <property type="evidence" value="ECO:0007669"/>
    <property type="project" value="UniProtKB-UniRule"/>
</dbReference>
<comment type="similarity">
    <text evidence="11">Belongs to the IPP isomerase type 2 family.</text>
</comment>
<dbReference type="GO" id="GO:0004452">
    <property type="term" value="F:isopentenyl-diphosphate delta-isomerase activity"/>
    <property type="evidence" value="ECO:0007669"/>
    <property type="project" value="UniProtKB-UniRule"/>
</dbReference>
<dbReference type="EMBL" id="DRIE01000032">
    <property type="protein sequence ID" value="HEC56643.1"/>
    <property type="molecule type" value="Genomic_DNA"/>
</dbReference>
<evidence type="ECO:0000256" key="5">
    <source>
        <dbReference type="ARBA" id="ARBA00022723"/>
    </source>
</evidence>
<dbReference type="NCBIfam" id="TIGR02151">
    <property type="entry name" value="IPP_isom_2"/>
    <property type="match status" value="1"/>
</dbReference>
<dbReference type="GO" id="GO:0005737">
    <property type="term" value="C:cytoplasm"/>
    <property type="evidence" value="ECO:0007669"/>
    <property type="project" value="UniProtKB-SubCell"/>
</dbReference>
<dbReference type="GO" id="GO:0016491">
    <property type="term" value="F:oxidoreductase activity"/>
    <property type="evidence" value="ECO:0007669"/>
    <property type="project" value="InterPro"/>
</dbReference>
<comment type="function">
    <text evidence="11">Involved in the biosynthesis of isoprenoids. Catalyzes the 1,3-allylic rearrangement of the homoallylic substrate isopentenyl (IPP) to its allylic isomer, dimethylallyl diphosphate (DMAPP).</text>
</comment>
<dbReference type="EMBL" id="DQZR01000254">
    <property type="protein sequence ID" value="HDM36784.1"/>
    <property type="molecule type" value="Genomic_DNA"/>
</dbReference>
<dbReference type="InterPro" id="IPR000262">
    <property type="entry name" value="FMN-dep_DH"/>
</dbReference>
<feature type="binding site" evidence="11">
    <location>
        <begin position="272"/>
        <end position="274"/>
    </location>
    <ligand>
        <name>FMN</name>
        <dbReference type="ChEBI" id="CHEBI:58210"/>
    </ligand>
</feature>
<evidence type="ECO:0000313" key="13">
    <source>
        <dbReference type="EMBL" id="HDM36784.1"/>
    </source>
</evidence>
<dbReference type="PATRIC" id="fig|1839936.3.peg.81"/>
<keyword evidence="16" id="KW-1185">Reference proteome</keyword>
<keyword evidence="8 11" id="KW-0414">Isoprene biosynthesis</keyword>
<evidence type="ECO:0000256" key="4">
    <source>
        <dbReference type="ARBA" id="ARBA00022643"/>
    </source>
</evidence>
<evidence type="ECO:0000313" key="14">
    <source>
        <dbReference type="EMBL" id="HEC56643.1"/>
    </source>
</evidence>
<evidence type="ECO:0000256" key="6">
    <source>
        <dbReference type="ARBA" id="ARBA00022842"/>
    </source>
</evidence>
<evidence type="ECO:0000256" key="11">
    <source>
        <dbReference type="HAMAP-Rule" id="MF_00354"/>
    </source>
</evidence>
<dbReference type="EMBL" id="LYOR01000001">
    <property type="protein sequence ID" value="OFV66788.1"/>
    <property type="molecule type" value="Genomic_DNA"/>
</dbReference>
<dbReference type="PANTHER" id="PTHR43665:SF1">
    <property type="entry name" value="ISOPENTENYL-DIPHOSPHATE DELTA-ISOMERASE"/>
    <property type="match status" value="1"/>
</dbReference>
<feature type="binding site" evidence="11">
    <location>
        <begin position="96"/>
        <end position="98"/>
    </location>
    <ligand>
        <name>substrate</name>
    </ligand>
</feature>
<keyword evidence="9 11" id="KW-0413">Isomerase</keyword>
<dbReference type="Proteomes" id="UP000885863">
    <property type="component" value="Unassembled WGS sequence"/>
</dbReference>
<feature type="binding site" evidence="11">
    <location>
        <position position="125"/>
    </location>
    <ligand>
        <name>FMN</name>
        <dbReference type="ChEBI" id="CHEBI:58210"/>
    </ligand>
</feature>
<accession>A0A1F2P6F2</accession>
<dbReference type="InterPro" id="IPR013785">
    <property type="entry name" value="Aldolase_TIM"/>
</dbReference>
<feature type="binding site" evidence="11">
    <location>
        <begin position="66"/>
        <end position="68"/>
    </location>
    <ligand>
        <name>FMN</name>
        <dbReference type="ChEBI" id="CHEBI:58210"/>
    </ligand>
</feature>
<keyword evidence="4 11" id="KW-0288">FMN</keyword>
<evidence type="ECO:0000256" key="3">
    <source>
        <dbReference type="ARBA" id="ARBA00022630"/>
    </source>
</evidence>
<evidence type="ECO:0000313" key="16">
    <source>
        <dbReference type="Proteomes" id="UP000185779"/>
    </source>
</evidence>
<feature type="binding site" evidence="11">
    <location>
        <position position="160"/>
    </location>
    <ligand>
        <name>Mg(2+)</name>
        <dbReference type="ChEBI" id="CHEBI:18420"/>
    </ligand>
</feature>
<comment type="caution">
    <text evidence="11">Lacks conserved residue(s) required for the propagation of feature annotation.</text>
</comment>
<dbReference type="PIRSF" id="PIRSF003314">
    <property type="entry name" value="IPP_isomerase"/>
    <property type="match status" value="1"/>
</dbReference>
<feature type="binding site" evidence="11">
    <location>
        <position position="221"/>
    </location>
    <ligand>
        <name>FMN</name>
        <dbReference type="ChEBI" id="CHEBI:58210"/>
    </ligand>
</feature>
<feature type="binding site" evidence="11">
    <location>
        <position position="159"/>
    </location>
    <ligand>
        <name>substrate</name>
    </ligand>
</feature>
<dbReference type="EC" id="5.3.3.2" evidence="11"/>
<dbReference type="STRING" id="1839936.SBU_000081"/>
<reference evidence="15 16" key="1">
    <citation type="submission" date="2016-05" db="EMBL/GenBank/DDBJ databases">
        <title>Microbial consortia oxidize butane by reversing methanogenesis.</title>
        <authorList>
            <person name="Laso-Perez R."/>
            <person name="Richter M."/>
            <person name="Wegener G."/>
            <person name="Musat F."/>
        </authorList>
    </citation>
    <scope>NUCLEOTIDE SEQUENCE [LARGE SCALE GENOMIC DNA]</scope>
    <source>
        <strain evidence="15">BOX1</strain>
    </source>
</reference>
<reference evidence="13" key="2">
    <citation type="journal article" date="2020" name="mSystems">
        <title>Genome- and Community-Level Interaction Insights into Carbon Utilization and Element Cycling Functions of Hydrothermarchaeota in Hydrothermal Sediment.</title>
        <authorList>
            <person name="Zhou Z."/>
            <person name="Liu Y."/>
            <person name="Xu W."/>
            <person name="Pan J."/>
            <person name="Luo Z.H."/>
            <person name="Li M."/>
        </authorList>
    </citation>
    <scope>NUCLEOTIDE SEQUENCE [LARGE SCALE GENOMIC DNA]</scope>
    <source>
        <strain evidence="13">HyVt-185</strain>
        <strain evidence="14">HyVt-386</strain>
    </source>
</reference>
<dbReference type="PANTHER" id="PTHR43665">
    <property type="entry name" value="ISOPENTENYL-DIPHOSPHATE DELTA-ISOMERASE"/>
    <property type="match status" value="1"/>
</dbReference>
<dbReference type="GO" id="GO:0008299">
    <property type="term" value="P:isoprenoid biosynthetic process"/>
    <property type="evidence" value="ECO:0007669"/>
    <property type="project" value="UniProtKB-UniRule"/>
</dbReference>
<evidence type="ECO:0000256" key="9">
    <source>
        <dbReference type="ARBA" id="ARBA00023235"/>
    </source>
</evidence>
<dbReference type="HAMAP" id="MF_00354">
    <property type="entry name" value="Idi_2"/>
    <property type="match status" value="1"/>
</dbReference>
<dbReference type="SMART" id="SM01240">
    <property type="entry name" value="IMPDH"/>
    <property type="match status" value="1"/>
</dbReference>
<comment type="cofactor">
    <cofactor evidence="11">
        <name>NADPH</name>
        <dbReference type="ChEBI" id="CHEBI:57783"/>
    </cofactor>
</comment>
<evidence type="ECO:0000256" key="1">
    <source>
        <dbReference type="ARBA" id="ARBA00001917"/>
    </source>
</evidence>
<feature type="binding site" evidence="11">
    <location>
        <position position="191"/>
    </location>
    <ligand>
        <name>FMN</name>
        <dbReference type="ChEBI" id="CHEBI:58210"/>
    </ligand>
</feature>
<keyword evidence="6 11" id="KW-0460">Magnesium</keyword>
<comment type="cofactor">
    <cofactor evidence="11">
        <name>Mg(2+)</name>
        <dbReference type="ChEBI" id="CHEBI:18420"/>
    </cofactor>
</comment>
<dbReference type="CDD" id="cd02811">
    <property type="entry name" value="IDI-2_FMN"/>
    <property type="match status" value="1"/>
</dbReference>
<evidence type="ECO:0000313" key="15">
    <source>
        <dbReference type="EMBL" id="OFV66788.1"/>
    </source>
</evidence>
<keyword evidence="5 11" id="KW-0479">Metal-binding</keyword>
<dbReference type="Proteomes" id="UP000885936">
    <property type="component" value="Unassembled WGS sequence"/>
</dbReference>
<gene>
    <name evidence="11" type="primary">fni</name>
    <name evidence="13" type="ORF">ENG09_06030</name>
    <name evidence="14" type="ORF">ENI32_01975</name>
    <name evidence="15" type="ORF">SBU_000081</name>
</gene>
<dbReference type="Proteomes" id="UP000185779">
    <property type="component" value="Unassembled WGS sequence"/>
</dbReference>
<evidence type="ECO:0000256" key="10">
    <source>
        <dbReference type="ARBA" id="ARBA00025810"/>
    </source>
</evidence>
<sequence>MGLNATSKRKLDHLRLCAEEDVEHSVSCFEDVWLIHNALPEIDMNEISLKTRFLGRELEAPLLIASMTGGHPETIEVNRSLAEAAKRLGIGIGVGSQRAALEDPEQEESFRVVRDVAPDAFVYANIGAPQLAKYGIGGVKRAVEMIDADAVAIHLNFLQEAIQPEGDVNAIGCITAINRICTRLDVPVIVKETGAGISHKVGYMLAQAGVAAIDVGGAGGTSWAGIEVHRAKAEGNEMKEHLGRAFWNWGILTTVSIVECKDFGIPVIATGGVRSGIDIAKSIALGATVCGMALPLVEPALRGADAVIDRIRQVLEELKVAMFLTGSKTVEDLRFAEVVLTGLTREILQERGFETKFLR</sequence>
<evidence type="ECO:0000256" key="7">
    <source>
        <dbReference type="ARBA" id="ARBA00022857"/>
    </source>
</evidence>
<comment type="caution">
    <text evidence="15">The sequence shown here is derived from an EMBL/GenBank/DDBJ whole genome shotgun (WGS) entry which is preliminary data.</text>
</comment>
<keyword evidence="3 11" id="KW-0285">Flavoprotein</keyword>
<feature type="binding site" evidence="11">
    <location>
        <begin position="293"/>
        <end position="294"/>
    </location>
    <ligand>
        <name>FMN</name>
        <dbReference type="ChEBI" id="CHEBI:58210"/>
    </ligand>
</feature>
<dbReference type="GO" id="GO:0070402">
    <property type="term" value="F:NADPH binding"/>
    <property type="evidence" value="ECO:0007669"/>
    <property type="project" value="UniProtKB-UniRule"/>
</dbReference>
<name>A0A1F2P6F2_9EURY</name>
<dbReference type="SUPFAM" id="SSF51395">
    <property type="entry name" value="FMN-linked oxidoreductases"/>
    <property type="match status" value="1"/>
</dbReference>
<dbReference type="AlphaFoldDB" id="A0A1F2P6F2"/>
<keyword evidence="2 11" id="KW-0963">Cytoplasm</keyword>
<comment type="subcellular location">
    <subcellularLocation>
        <location evidence="11">Cytoplasm</location>
    </subcellularLocation>
</comment>
<dbReference type="Gene3D" id="3.20.20.70">
    <property type="entry name" value="Aldolase class I"/>
    <property type="match status" value="1"/>
</dbReference>
<protein>
    <recommendedName>
        <fullName evidence="11">Isopentenyl-diphosphate delta-isomerase</fullName>
        <shortName evidence="11">IPP isomerase</shortName>
        <ecNumber evidence="11">5.3.3.2</ecNumber>
    </recommendedName>
    <alternativeName>
        <fullName evidence="11">Isopentenyl diphosphate:dimethylallyl diphosphate isomerase</fullName>
    </alternativeName>
    <alternativeName>
        <fullName evidence="11">Isopentenyl pyrophosphate isomerase</fullName>
    </alternativeName>
    <alternativeName>
        <fullName evidence="11">Type 2 isopentenyl diphosphate isomerase</fullName>
        <shortName evidence="11">IDI-2</shortName>
    </alternativeName>
</protein>
<dbReference type="Pfam" id="PF01070">
    <property type="entry name" value="FMN_dh"/>
    <property type="match status" value="1"/>
</dbReference>
<evidence type="ECO:0000256" key="2">
    <source>
        <dbReference type="ARBA" id="ARBA00022490"/>
    </source>
</evidence>
<evidence type="ECO:0000256" key="8">
    <source>
        <dbReference type="ARBA" id="ARBA00023229"/>
    </source>
</evidence>
<comment type="cofactor">
    <cofactor evidence="1 11">
        <name>FMN</name>
        <dbReference type="ChEBI" id="CHEBI:58210"/>
    </cofactor>
</comment>
<comment type="subunit">
    <text evidence="10 11">Homooctamer. Dimer of tetramers.</text>
</comment>
<organism evidence="15 16">
    <name type="scientific">Candidatus Syntropharchaeum butanivorans</name>
    <dbReference type="NCBI Taxonomy" id="1839936"/>
    <lineage>
        <taxon>Archaea</taxon>
        <taxon>Methanobacteriati</taxon>
        <taxon>Methanobacteriota</taxon>
        <taxon>Stenosarchaea group</taxon>
        <taxon>Methanomicrobia</taxon>
        <taxon>Methanosarcinales</taxon>
        <taxon>ANME-2 cluster</taxon>
        <taxon>Candidatus Syntropharchaeum</taxon>
    </lineage>
</organism>
<dbReference type="InterPro" id="IPR011179">
    <property type="entry name" value="IPdP_isomerase"/>
</dbReference>
<proteinExistence type="inferred from homology"/>
<comment type="catalytic activity">
    <reaction evidence="11">
        <text>isopentenyl diphosphate = dimethylallyl diphosphate</text>
        <dbReference type="Rhea" id="RHEA:23284"/>
        <dbReference type="ChEBI" id="CHEBI:57623"/>
        <dbReference type="ChEBI" id="CHEBI:128769"/>
        <dbReference type="EC" id="5.3.3.2"/>
    </reaction>
</comment>
<feature type="domain" description="FMN-dependent dehydrogenase" evidence="12">
    <location>
        <begin position="175"/>
        <end position="334"/>
    </location>
</feature>
<feature type="binding site" evidence="11">
    <location>
        <begin position="9"/>
        <end position="10"/>
    </location>
    <ligand>
        <name>substrate</name>
    </ligand>
</feature>
<dbReference type="GO" id="GO:0000287">
    <property type="term" value="F:magnesium ion binding"/>
    <property type="evidence" value="ECO:0007669"/>
    <property type="project" value="UniProtKB-UniRule"/>
</dbReference>